<protein>
    <submittedName>
        <fullName evidence="1">Uncharacterized protein</fullName>
    </submittedName>
</protein>
<dbReference type="Proteomes" id="UP000005237">
    <property type="component" value="Unassembled WGS sequence"/>
</dbReference>
<dbReference type="AlphaFoldDB" id="A0A8R1DZZ8"/>
<evidence type="ECO:0000313" key="1">
    <source>
        <dbReference type="EnsemblMetazoa" id="CJA16190.1"/>
    </source>
</evidence>
<reference evidence="1" key="2">
    <citation type="submission" date="2022-06" db="UniProtKB">
        <authorList>
            <consortium name="EnsemblMetazoa"/>
        </authorList>
    </citation>
    <scope>IDENTIFICATION</scope>
    <source>
        <strain evidence="1">DF5081</strain>
    </source>
</reference>
<reference evidence="2" key="1">
    <citation type="submission" date="2010-08" db="EMBL/GenBank/DDBJ databases">
        <authorList>
            <consortium name="Caenorhabditis japonica Sequencing Consortium"/>
            <person name="Wilson R.K."/>
        </authorList>
    </citation>
    <scope>NUCLEOTIDE SEQUENCE [LARGE SCALE GENOMIC DNA]</scope>
    <source>
        <strain evidence="2">DF5081</strain>
    </source>
</reference>
<keyword evidence="2" id="KW-1185">Reference proteome</keyword>
<dbReference type="Gene3D" id="3.30.420.10">
    <property type="entry name" value="Ribonuclease H-like superfamily/Ribonuclease H"/>
    <property type="match status" value="1"/>
</dbReference>
<organism evidence="1 2">
    <name type="scientific">Caenorhabditis japonica</name>
    <dbReference type="NCBI Taxonomy" id="281687"/>
    <lineage>
        <taxon>Eukaryota</taxon>
        <taxon>Metazoa</taxon>
        <taxon>Ecdysozoa</taxon>
        <taxon>Nematoda</taxon>
        <taxon>Chromadorea</taxon>
        <taxon>Rhabditida</taxon>
        <taxon>Rhabditina</taxon>
        <taxon>Rhabditomorpha</taxon>
        <taxon>Rhabditoidea</taxon>
        <taxon>Rhabditidae</taxon>
        <taxon>Peloderinae</taxon>
        <taxon>Caenorhabditis</taxon>
    </lineage>
</organism>
<name>A0A8R1DZZ8_CAEJA</name>
<dbReference type="GO" id="GO:0003676">
    <property type="term" value="F:nucleic acid binding"/>
    <property type="evidence" value="ECO:0007669"/>
    <property type="project" value="InterPro"/>
</dbReference>
<dbReference type="EnsemblMetazoa" id="CJA16190.1">
    <property type="protein sequence ID" value="CJA16190.1"/>
    <property type="gene ID" value="WBGene00135394"/>
</dbReference>
<evidence type="ECO:0000313" key="2">
    <source>
        <dbReference type="Proteomes" id="UP000005237"/>
    </source>
</evidence>
<proteinExistence type="predicted"/>
<sequence length="80" mass="8740">MSISAFVGHPFILQQDWAPSYGAKSTKVVLDTHFPGYLGKDLWPARSPDRNPIDFSVWGLLESKISGSSYNSVDALKAAV</sequence>
<dbReference type="InterPro" id="IPR036397">
    <property type="entry name" value="RNaseH_sf"/>
</dbReference>
<accession>A0A8R1DZZ8</accession>